<protein>
    <recommendedName>
        <fullName evidence="1">Thiaminase-2/PQQC domain-containing protein</fullName>
    </recommendedName>
</protein>
<reference evidence="2 3" key="1">
    <citation type="submission" date="2024-09" db="EMBL/GenBank/DDBJ databases">
        <title>Chromosome-scale assembly of Riccia fluitans.</title>
        <authorList>
            <person name="Paukszto L."/>
            <person name="Sawicki J."/>
            <person name="Karawczyk K."/>
            <person name="Piernik-Szablinska J."/>
            <person name="Szczecinska M."/>
            <person name="Mazdziarz M."/>
        </authorList>
    </citation>
    <scope>NUCLEOTIDE SEQUENCE [LARGE SCALE GENOMIC DNA]</scope>
    <source>
        <strain evidence="2">Rf_01</strain>
        <tissue evidence="2">Aerial parts of the thallus</tissue>
    </source>
</reference>
<dbReference type="SUPFAM" id="SSF48613">
    <property type="entry name" value="Heme oxygenase-like"/>
    <property type="match status" value="1"/>
</dbReference>
<dbReference type="GO" id="GO:0006772">
    <property type="term" value="P:thiamine metabolic process"/>
    <property type="evidence" value="ECO:0007669"/>
    <property type="project" value="UniProtKB-ARBA"/>
</dbReference>
<comment type="caution">
    <text evidence="2">The sequence shown here is derived from an EMBL/GenBank/DDBJ whole genome shotgun (WGS) entry which is preliminary data.</text>
</comment>
<dbReference type="Gene3D" id="1.20.910.10">
    <property type="entry name" value="Heme oxygenase-like"/>
    <property type="match status" value="1"/>
</dbReference>
<sequence>MSDNKRSVMAEEVSTSLLSSWVHRNSDLYLSAIRAPFIQSIRDGTLDLRLYTRWLGQDYLFVKEFCRFVASVLTKAPESIGDEDLDILLGGLSSLQEELLWFRSQSIQWNTKFDRLSKHKITEAYCSFLKQLTGPDIEFPVAISSFWAIEMVYNESFVTCLERDAKTQPELLEACQRWGSKSFQEYCSSLKRIADRALADAPQEVVQKAEKLFREVLELEVAFWSMSFASDCHL</sequence>
<dbReference type="PANTHER" id="PTHR43198">
    <property type="entry name" value="BIFUNCTIONAL TH2 PROTEIN"/>
    <property type="match status" value="1"/>
</dbReference>
<evidence type="ECO:0000313" key="2">
    <source>
        <dbReference type="EMBL" id="KAL2611444.1"/>
    </source>
</evidence>
<name>A0ABD1XRN7_9MARC</name>
<feature type="domain" description="Thiaminase-2/PQQC" evidence="1">
    <location>
        <begin position="29"/>
        <end position="227"/>
    </location>
</feature>
<dbReference type="CDD" id="cd19357">
    <property type="entry name" value="TenA_E_At3g16990-like"/>
    <property type="match status" value="1"/>
</dbReference>
<accession>A0ABD1XRN7</accession>
<keyword evidence="3" id="KW-1185">Reference proteome</keyword>
<proteinExistence type="predicted"/>
<dbReference type="InterPro" id="IPR004305">
    <property type="entry name" value="Thiaminase-2/PQQC"/>
</dbReference>
<evidence type="ECO:0000313" key="3">
    <source>
        <dbReference type="Proteomes" id="UP001605036"/>
    </source>
</evidence>
<evidence type="ECO:0000259" key="1">
    <source>
        <dbReference type="Pfam" id="PF03070"/>
    </source>
</evidence>
<organism evidence="2 3">
    <name type="scientific">Riccia fluitans</name>
    <dbReference type="NCBI Taxonomy" id="41844"/>
    <lineage>
        <taxon>Eukaryota</taxon>
        <taxon>Viridiplantae</taxon>
        <taxon>Streptophyta</taxon>
        <taxon>Embryophyta</taxon>
        <taxon>Marchantiophyta</taxon>
        <taxon>Marchantiopsida</taxon>
        <taxon>Marchantiidae</taxon>
        <taxon>Marchantiales</taxon>
        <taxon>Ricciaceae</taxon>
        <taxon>Riccia</taxon>
    </lineage>
</organism>
<dbReference type="AlphaFoldDB" id="A0ABD1XRN7"/>
<dbReference type="InterPro" id="IPR016084">
    <property type="entry name" value="Haem_Oase-like_multi-hlx"/>
</dbReference>
<dbReference type="PANTHER" id="PTHR43198:SF5">
    <property type="entry name" value="BIFUNCTIONAL TENA-E PROTEIN"/>
    <property type="match status" value="1"/>
</dbReference>
<dbReference type="EMBL" id="JBHFFA010000007">
    <property type="protein sequence ID" value="KAL2611444.1"/>
    <property type="molecule type" value="Genomic_DNA"/>
</dbReference>
<gene>
    <name evidence="2" type="ORF">R1flu_023136</name>
</gene>
<dbReference type="InterPro" id="IPR050967">
    <property type="entry name" value="Thiamine_Salvage_TenA"/>
</dbReference>
<dbReference type="Pfam" id="PF03070">
    <property type="entry name" value="TENA_THI-4"/>
    <property type="match status" value="1"/>
</dbReference>
<dbReference type="Proteomes" id="UP001605036">
    <property type="component" value="Unassembled WGS sequence"/>
</dbReference>